<keyword evidence="1" id="KW-0500">Molybdenum</keyword>
<keyword evidence="1" id="KW-0808">Transferase</keyword>
<dbReference type="PANTHER" id="PTHR10192">
    <property type="entry name" value="MOLYBDOPTERIN BIOSYNTHESIS PROTEIN"/>
    <property type="match status" value="1"/>
</dbReference>
<dbReference type="GO" id="GO:0061599">
    <property type="term" value="F:molybdopterin molybdotransferase activity"/>
    <property type="evidence" value="ECO:0007669"/>
    <property type="project" value="UniProtKB-UniRule"/>
</dbReference>
<dbReference type="EC" id="2.10.1.1" evidence="1"/>
<dbReference type="InterPro" id="IPR038987">
    <property type="entry name" value="MoeA-like"/>
</dbReference>
<comment type="pathway">
    <text evidence="1">Cofactor biosynthesis; molybdopterin biosynthesis.</text>
</comment>
<dbReference type="Pfam" id="PF00994">
    <property type="entry name" value="MoCF_biosynth"/>
    <property type="match status" value="1"/>
</dbReference>
<name>A0A9Q7EWB2_9BACT</name>
<accession>A0A9Q7EWB2</accession>
<dbReference type="AlphaFoldDB" id="A0A9Q7EWB2"/>
<dbReference type="InterPro" id="IPR001453">
    <property type="entry name" value="MoaB/Mog_dom"/>
</dbReference>
<comment type="similarity">
    <text evidence="1">Belongs to the MoeA family.</text>
</comment>
<comment type="catalytic activity">
    <reaction evidence="1">
        <text>adenylyl-molybdopterin + molybdate = Mo-molybdopterin + AMP + H(+)</text>
        <dbReference type="Rhea" id="RHEA:35047"/>
        <dbReference type="ChEBI" id="CHEBI:15378"/>
        <dbReference type="ChEBI" id="CHEBI:36264"/>
        <dbReference type="ChEBI" id="CHEBI:62727"/>
        <dbReference type="ChEBI" id="CHEBI:71302"/>
        <dbReference type="ChEBI" id="CHEBI:456215"/>
    </reaction>
</comment>
<dbReference type="SUPFAM" id="SSF53218">
    <property type="entry name" value="Molybdenum cofactor biosynthesis proteins"/>
    <property type="match status" value="1"/>
</dbReference>
<keyword evidence="1" id="KW-0501">Molybdenum cofactor biosynthesis</keyword>
<organism evidence="3 4">
    <name type="scientific">Aminithiophilus ramosus</name>
    <dbReference type="NCBI Taxonomy" id="3029084"/>
    <lineage>
        <taxon>Bacteria</taxon>
        <taxon>Thermotogati</taxon>
        <taxon>Synergistota</taxon>
        <taxon>Synergistia</taxon>
        <taxon>Synergistales</taxon>
        <taxon>Aminithiophilaceae</taxon>
        <taxon>Aminithiophilus</taxon>
    </lineage>
</organism>
<dbReference type="PANTHER" id="PTHR10192:SF28">
    <property type="entry name" value="MOLYBDOPTERIN MOLYBDENUMTRANSFERASE"/>
    <property type="match status" value="1"/>
</dbReference>
<feature type="domain" description="MoaB/Mog" evidence="2">
    <location>
        <begin position="173"/>
        <end position="302"/>
    </location>
</feature>
<gene>
    <name evidence="3" type="ORF">KAR29_01680</name>
</gene>
<evidence type="ECO:0000256" key="1">
    <source>
        <dbReference type="RuleBase" id="RU365090"/>
    </source>
</evidence>
<dbReference type="EMBL" id="CP072943">
    <property type="protein sequence ID" value="QTX32679.1"/>
    <property type="molecule type" value="Genomic_DNA"/>
</dbReference>
<dbReference type="GO" id="GO:0046872">
    <property type="term" value="F:metal ion binding"/>
    <property type="evidence" value="ECO:0007669"/>
    <property type="project" value="UniProtKB-UniRule"/>
</dbReference>
<dbReference type="InterPro" id="IPR036425">
    <property type="entry name" value="MoaB/Mog-like_dom_sf"/>
</dbReference>
<sequence>MKFTVLALEEALGLPLAHDLTQIDVEKGYKGARFRRGHIVTEADLETLRSMGREHLTLMELGPDEVHEDDAALRLAPVVRGRGVETRGPREGKCVLVATGDGLLEYDEKAVESLNGQGQWIFATLPRHSPVRRGEQVAAFRILPLCVADEEVRRAEKTGRPIDVLPFRPLEVGLVTTGREIAQGRIKDAFGPKLERKVTALGGRLRGQRIVGDDREAIAEAIGAFLDEGADLVVCTGGMSVDADDLTPEAIRSVADEVLFRGVPALPGSMLMLATKGMAFVVGAPACVVHDERTTLDPLLQLLFAGVRPTEREIRLWGVGGLCRHCPVCVYPDCSFAARP</sequence>
<evidence type="ECO:0000259" key="2">
    <source>
        <dbReference type="SMART" id="SM00852"/>
    </source>
</evidence>
<keyword evidence="1" id="KW-0479">Metal-binding</keyword>
<dbReference type="KEGG" id="aram:KAR29_01680"/>
<dbReference type="CDD" id="cd03522">
    <property type="entry name" value="MoeA_like"/>
    <property type="match status" value="1"/>
</dbReference>
<dbReference type="GO" id="GO:0006777">
    <property type="term" value="P:Mo-molybdopterin cofactor biosynthetic process"/>
    <property type="evidence" value="ECO:0007669"/>
    <property type="project" value="UniProtKB-UniRule"/>
</dbReference>
<evidence type="ECO:0000313" key="3">
    <source>
        <dbReference type="EMBL" id="QTX32679.1"/>
    </source>
</evidence>
<comment type="cofactor">
    <cofactor evidence="1">
        <name>Mg(2+)</name>
        <dbReference type="ChEBI" id="CHEBI:18420"/>
    </cofactor>
</comment>
<dbReference type="GO" id="GO:0005829">
    <property type="term" value="C:cytosol"/>
    <property type="evidence" value="ECO:0007669"/>
    <property type="project" value="TreeGrafter"/>
</dbReference>
<dbReference type="RefSeq" id="WP_274373929.1">
    <property type="nucleotide sequence ID" value="NZ_CP072943.1"/>
</dbReference>
<protein>
    <recommendedName>
        <fullName evidence="1">Molybdopterin molybdenumtransferase</fullName>
        <ecNumber evidence="1">2.10.1.1</ecNumber>
    </recommendedName>
</protein>
<dbReference type="SMART" id="SM00852">
    <property type="entry name" value="MoCF_biosynth"/>
    <property type="match status" value="1"/>
</dbReference>
<dbReference type="Gene3D" id="3.40.980.10">
    <property type="entry name" value="MoaB/Mog-like domain"/>
    <property type="match status" value="1"/>
</dbReference>
<keyword evidence="4" id="KW-1185">Reference proteome</keyword>
<keyword evidence="1" id="KW-0460">Magnesium</keyword>
<comment type="function">
    <text evidence="1">Catalyzes the insertion of molybdate into adenylated molybdopterin with the concomitant release of AMP.</text>
</comment>
<proteinExistence type="inferred from homology"/>
<dbReference type="Proteomes" id="UP000671879">
    <property type="component" value="Chromosome"/>
</dbReference>
<reference evidence="4" key="1">
    <citation type="submission" date="2021-04" db="EMBL/GenBank/DDBJ databases">
        <title>A novel Synergistetes isolate from a pyrite-forming mixed culture.</title>
        <authorList>
            <person name="Bunk B."/>
            <person name="Sproer C."/>
            <person name="Spring S."/>
            <person name="Pester M."/>
        </authorList>
    </citation>
    <scope>NUCLEOTIDE SEQUENCE [LARGE SCALE GENOMIC DNA]</scope>
    <source>
        <strain evidence="4">J.5.4.2-T.3.5.2</strain>
    </source>
</reference>
<evidence type="ECO:0000313" key="4">
    <source>
        <dbReference type="Proteomes" id="UP000671879"/>
    </source>
</evidence>